<comment type="caution">
    <text evidence="1">The sequence shown here is derived from an EMBL/GenBank/DDBJ whole genome shotgun (WGS) entry which is preliminary data.</text>
</comment>
<evidence type="ECO:0000313" key="2">
    <source>
        <dbReference type="Proteomes" id="UP000663844"/>
    </source>
</evidence>
<feature type="non-terminal residue" evidence="1">
    <location>
        <position position="13"/>
    </location>
</feature>
<accession>A0A818PHK8</accession>
<protein>
    <submittedName>
        <fullName evidence="1">Uncharacterized protein</fullName>
    </submittedName>
</protein>
<dbReference type="EMBL" id="CAJOAZ010000343">
    <property type="protein sequence ID" value="CAF3621700.1"/>
    <property type="molecule type" value="Genomic_DNA"/>
</dbReference>
<dbReference type="Proteomes" id="UP000663844">
    <property type="component" value="Unassembled WGS sequence"/>
</dbReference>
<gene>
    <name evidence="1" type="ORF">OXD698_LOCUS7465</name>
</gene>
<evidence type="ECO:0000313" key="1">
    <source>
        <dbReference type="EMBL" id="CAF3621700.1"/>
    </source>
</evidence>
<sequence length="13" mass="1394">MGSAPSSSKSWLR</sequence>
<reference evidence="1" key="1">
    <citation type="submission" date="2021-02" db="EMBL/GenBank/DDBJ databases">
        <authorList>
            <person name="Nowell W R."/>
        </authorList>
    </citation>
    <scope>NUCLEOTIDE SEQUENCE</scope>
</reference>
<name>A0A818PHK8_9BILA</name>
<proteinExistence type="predicted"/>
<organism evidence="1 2">
    <name type="scientific">Adineta steineri</name>
    <dbReference type="NCBI Taxonomy" id="433720"/>
    <lineage>
        <taxon>Eukaryota</taxon>
        <taxon>Metazoa</taxon>
        <taxon>Spiralia</taxon>
        <taxon>Gnathifera</taxon>
        <taxon>Rotifera</taxon>
        <taxon>Eurotatoria</taxon>
        <taxon>Bdelloidea</taxon>
        <taxon>Adinetida</taxon>
        <taxon>Adinetidae</taxon>
        <taxon>Adineta</taxon>
    </lineage>
</organism>